<dbReference type="KEGG" id="anf:AQPE_4095"/>
<dbReference type="RefSeq" id="WP_318348114.1">
    <property type="nucleotide sequence ID" value="NZ_AP018694.1"/>
</dbReference>
<gene>
    <name evidence="2" type="ORF">AQPE_4095</name>
</gene>
<feature type="signal peptide" evidence="1">
    <location>
        <begin position="1"/>
        <end position="24"/>
    </location>
</feature>
<keyword evidence="3" id="KW-1185">Reference proteome</keyword>
<reference evidence="2" key="1">
    <citation type="journal article" date="2020" name="Int. J. Syst. Evol. Microbiol.">
        <title>Aquipluma nitroreducens gen. nov. sp. nov., a novel facultatively anaerobic bacterium isolated from a freshwater lake.</title>
        <authorList>
            <person name="Watanabe M."/>
            <person name="Kojima H."/>
            <person name="Fukui M."/>
        </authorList>
    </citation>
    <scope>NUCLEOTIDE SEQUENCE</scope>
    <source>
        <strain evidence="2">MeG22</strain>
    </source>
</reference>
<name>A0A5K7SEP6_9BACT</name>
<keyword evidence="1" id="KW-0732">Signal</keyword>
<dbReference type="EMBL" id="AP018694">
    <property type="protein sequence ID" value="BBE19907.1"/>
    <property type="molecule type" value="Genomic_DNA"/>
</dbReference>
<feature type="chain" id="PRO_5024427066" evidence="1">
    <location>
        <begin position="25"/>
        <end position="195"/>
    </location>
</feature>
<proteinExistence type="predicted"/>
<organism evidence="2 3">
    <name type="scientific">Aquipluma nitroreducens</name>
    <dbReference type="NCBI Taxonomy" id="2010828"/>
    <lineage>
        <taxon>Bacteria</taxon>
        <taxon>Pseudomonadati</taxon>
        <taxon>Bacteroidota</taxon>
        <taxon>Bacteroidia</taxon>
        <taxon>Marinilabiliales</taxon>
        <taxon>Prolixibacteraceae</taxon>
        <taxon>Aquipluma</taxon>
    </lineage>
</organism>
<accession>A0A5K7SEP6</accession>
<protein>
    <submittedName>
        <fullName evidence="2">Uncharacterized protein</fullName>
    </submittedName>
</protein>
<evidence type="ECO:0000256" key="1">
    <source>
        <dbReference type="SAM" id="SignalP"/>
    </source>
</evidence>
<dbReference type="AlphaFoldDB" id="A0A5K7SEP6"/>
<sequence length="195" mass="22029">MKNLVKKVVMIAGIAIISAGSLFAQKSGVFKSFADFTSGKMEYGIDCATEKHKIRLNEFLGKDFITVVHEGKPYNLKKNEIWGYQLCDDKIVRFQDNEHYPVADKGILWIYTKQTVKGAGYRGGTKTITTYYFSKGGDNGILELTPLNLKASFPDNHVLHDAIDAQFKSSSSLSEYDKFHKQYKINHFLESQGIK</sequence>
<evidence type="ECO:0000313" key="3">
    <source>
        <dbReference type="Proteomes" id="UP001193389"/>
    </source>
</evidence>
<dbReference type="Proteomes" id="UP001193389">
    <property type="component" value="Chromosome"/>
</dbReference>
<evidence type="ECO:0000313" key="2">
    <source>
        <dbReference type="EMBL" id="BBE19907.1"/>
    </source>
</evidence>